<dbReference type="AlphaFoldDB" id="A0A7T7CCV3"/>
<dbReference type="SUPFAM" id="SSF55781">
    <property type="entry name" value="GAF domain-like"/>
    <property type="match status" value="1"/>
</dbReference>
<reference evidence="3 4" key="1">
    <citation type="submission" date="2020-06" db="EMBL/GenBank/DDBJ databases">
        <title>Genomic analysis of Salicibibacter sp. NKC5-3.</title>
        <authorList>
            <person name="Oh Y.J."/>
        </authorList>
    </citation>
    <scope>NUCLEOTIDE SEQUENCE [LARGE SCALE GENOMIC DNA]</scope>
    <source>
        <strain evidence="3 4">NKC5-3</strain>
    </source>
</reference>
<dbReference type="Gene3D" id="3.30.450.40">
    <property type="match status" value="1"/>
</dbReference>
<comment type="similarity">
    <text evidence="1">Belongs to the free Met sulfoxide reductase family.</text>
</comment>
<dbReference type="SMART" id="SM00065">
    <property type="entry name" value="GAF"/>
    <property type="match status" value="1"/>
</dbReference>
<evidence type="ECO:0000313" key="4">
    <source>
        <dbReference type="Proteomes" id="UP000595823"/>
    </source>
</evidence>
<dbReference type="PANTHER" id="PTHR21021">
    <property type="entry name" value="GAF/PUTATIVE CYTOSKELETAL PROTEIN"/>
    <property type="match status" value="1"/>
</dbReference>
<evidence type="ECO:0000313" key="3">
    <source>
        <dbReference type="EMBL" id="QQK77328.1"/>
    </source>
</evidence>
<dbReference type="FunFam" id="3.30.450.40:FF:000008">
    <property type="entry name" value="GAF domain-containing proteins"/>
    <property type="match status" value="1"/>
</dbReference>
<gene>
    <name evidence="3" type="ORF">HUG15_18260</name>
</gene>
<accession>A0A7T7CCV3</accession>
<dbReference type="InterPro" id="IPR003018">
    <property type="entry name" value="GAF"/>
</dbReference>
<proteinExistence type="inferred from homology"/>
<feature type="domain" description="GAF" evidence="2">
    <location>
        <begin position="31"/>
        <end position="160"/>
    </location>
</feature>
<dbReference type="KEGG" id="scia:HUG15_18260"/>
<sequence>MFEPVTYSKNMEEKYEQLRKQGEALLSDEKDQIANLSNITALLNQFLDRVNWVGFYLFKEGELVLGPFQGLPACIRIPIGKGVCGTAAETGKTQVVENVHDFPGHIACDAQSQSEVVVPIMIDDELFGVLDIDSPEIGRFSEEEGVLLEKFMQRVVPFIRG</sequence>
<dbReference type="GO" id="GO:0005829">
    <property type="term" value="C:cytosol"/>
    <property type="evidence" value="ECO:0007669"/>
    <property type="project" value="TreeGrafter"/>
</dbReference>
<organism evidence="3 4">
    <name type="scientific">Salicibibacter cibarius</name>
    <dbReference type="NCBI Taxonomy" id="2743000"/>
    <lineage>
        <taxon>Bacteria</taxon>
        <taxon>Bacillati</taxon>
        <taxon>Bacillota</taxon>
        <taxon>Bacilli</taxon>
        <taxon>Bacillales</taxon>
        <taxon>Bacillaceae</taxon>
        <taxon>Salicibibacter</taxon>
    </lineage>
</organism>
<dbReference type="Pfam" id="PF13185">
    <property type="entry name" value="GAF_2"/>
    <property type="match status" value="1"/>
</dbReference>
<name>A0A7T7CCV3_9BACI</name>
<dbReference type="EMBL" id="CP054705">
    <property type="protein sequence ID" value="QQK77328.1"/>
    <property type="molecule type" value="Genomic_DNA"/>
</dbReference>
<dbReference type="GO" id="GO:0033745">
    <property type="term" value="F:L-methionine-(R)-S-oxide reductase activity"/>
    <property type="evidence" value="ECO:0007669"/>
    <property type="project" value="TreeGrafter"/>
</dbReference>
<dbReference type="InterPro" id="IPR029016">
    <property type="entry name" value="GAF-like_dom_sf"/>
</dbReference>
<dbReference type="PANTHER" id="PTHR21021:SF15">
    <property type="entry name" value="FREE METHIONINE-R-SULFOXIDE REDUCTASE"/>
    <property type="match status" value="1"/>
</dbReference>
<protein>
    <submittedName>
        <fullName evidence="3">GAF domain-containing protein</fullName>
    </submittedName>
</protein>
<dbReference type="InterPro" id="IPR051330">
    <property type="entry name" value="Phosphatase_reg/MetRdx"/>
</dbReference>
<evidence type="ECO:0000256" key="1">
    <source>
        <dbReference type="ARBA" id="ARBA00038454"/>
    </source>
</evidence>
<dbReference type="Proteomes" id="UP000595823">
    <property type="component" value="Chromosome"/>
</dbReference>
<keyword evidence="4" id="KW-1185">Reference proteome</keyword>
<evidence type="ECO:0000259" key="2">
    <source>
        <dbReference type="SMART" id="SM00065"/>
    </source>
</evidence>
<dbReference type="RefSeq" id="WP_200124527.1">
    <property type="nucleotide sequence ID" value="NZ_CP054705.1"/>
</dbReference>